<dbReference type="SMART" id="SM00418">
    <property type="entry name" value="HTH_ARSR"/>
    <property type="match status" value="1"/>
</dbReference>
<dbReference type="InterPro" id="IPR036390">
    <property type="entry name" value="WH_DNA-bd_sf"/>
</dbReference>
<dbReference type="NCBIfam" id="NF033788">
    <property type="entry name" value="HTH_metalloreg"/>
    <property type="match status" value="1"/>
</dbReference>
<organism evidence="5 6">
    <name type="scientific">Pseudooceanicola albus</name>
    <dbReference type="NCBI Taxonomy" id="2692189"/>
    <lineage>
        <taxon>Bacteria</taxon>
        <taxon>Pseudomonadati</taxon>
        <taxon>Pseudomonadota</taxon>
        <taxon>Alphaproteobacteria</taxon>
        <taxon>Rhodobacterales</taxon>
        <taxon>Paracoccaceae</taxon>
        <taxon>Pseudooceanicola</taxon>
    </lineage>
</organism>
<dbReference type="InterPro" id="IPR001845">
    <property type="entry name" value="HTH_ArsR_DNA-bd_dom"/>
</dbReference>
<dbReference type="InterPro" id="IPR036388">
    <property type="entry name" value="WH-like_DNA-bd_sf"/>
</dbReference>
<dbReference type="SUPFAM" id="SSF46785">
    <property type="entry name" value="Winged helix' DNA-binding domain"/>
    <property type="match status" value="1"/>
</dbReference>
<dbReference type="RefSeq" id="WP_160891571.1">
    <property type="nucleotide sequence ID" value="NZ_WUMU01000003.1"/>
</dbReference>
<dbReference type="PROSITE" id="PS50987">
    <property type="entry name" value="HTH_ARSR_2"/>
    <property type="match status" value="1"/>
</dbReference>
<evidence type="ECO:0000313" key="6">
    <source>
        <dbReference type="Proteomes" id="UP000477911"/>
    </source>
</evidence>
<evidence type="ECO:0000259" key="4">
    <source>
        <dbReference type="PROSITE" id="PS50987"/>
    </source>
</evidence>
<keyword evidence="3" id="KW-0804">Transcription</keyword>
<dbReference type="InterPro" id="IPR011991">
    <property type="entry name" value="ArsR-like_HTH"/>
</dbReference>
<evidence type="ECO:0000256" key="1">
    <source>
        <dbReference type="ARBA" id="ARBA00023015"/>
    </source>
</evidence>
<dbReference type="GO" id="GO:0003700">
    <property type="term" value="F:DNA-binding transcription factor activity"/>
    <property type="evidence" value="ECO:0007669"/>
    <property type="project" value="InterPro"/>
</dbReference>
<proteinExistence type="predicted"/>
<dbReference type="Pfam" id="PF12840">
    <property type="entry name" value="HTH_20"/>
    <property type="match status" value="1"/>
</dbReference>
<dbReference type="PANTHER" id="PTHR43132:SF2">
    <property type="entry name" value="ARSENICAL RESISTANCE OPERON REPRESSOR ARSR-RELATED"/>
    <property type="match status" value="1"/>
</dbReference>
<reference evidence="5 6" key="1">
    <citation type="submission" date="2019-12" db="EMBL/GenBank/DDBJ databases">
        <authorList>
            <person name="Li M."/>
        </authorList>
    </citation>
    <scope>NUCLEOTIDE SEQUENCE [LARGE SCALE GENOMIC DNA]</scope>
    <source>
        <strain evidence="5 6">GBMRC 2024</strain>
    </source>
</reference>
<protein>
    <submittedName>
        <fullName evidence="5">Metalloregulator ArsR/SmtB family transcription factor</fullName>
    </submittedName>
</protein>
<keyword evidence="2" id="KW-0238">DNA-binding</keyword>
<evidence type="ECO:0000256" key="2">
    <source>
        <dbReference type="ARBA" id="ARBA00023125"/>
    </source>
</evidence>
<evidence type="ECO:0000256" key="3">
    <source>
        <dbReference type="ARBA" id="ARBA00023163"/>
    </source>
</evidence>
<dbReference type="PRINTS" id="PR00778">
    <property type="entry name" value="HTHARSR"/>
</dbReference>
<comment type="caution">
    <text evidence="5">The sequence shown here is derived from an EMBL/GenBank/DDBJ whole genome shotgun (WGS) entry which is preliminary data.</text>
</comment>
<evidence type="ECO:0000313" key="5">
    <source>
        <dbReference type="EMBL" id="MXN16833.1"/>
    </source>
</evidence>
<keyword evidence="6" id="KW-1185">Reference proteome</keyword>
<dbReference type="InterPro" id="IPR051011">
    <property type="entry name" value="Metal_resp_trans_reg"/>
</dbReference>
<dbReference type="Proteomes" id="UP000477911">
    <property type="component" value="Unassembled WGS sequence"/>
</dbReference>
<dbReference type="AlphaFoldDB" id="A0A6L7G2M6"/>
<name>A0A6L7G2M6_9RHOB</name>
<dbReference type="GO" id="GO:0003677">
    <property type="term" value="F:DNA binding"/>
    <property type="evidence" value="ECO:0007669"/>
    <property type="project" value="UniProtKB-KW"/>
</dbReference>
<dbReference type="PANTHER" id="PTHR43132">
    <property type="entry name" value="ARSENICAL RESISTANCE OPERON REPRESSOR ARSR-RELATED"/>
    <property type="match status" value="1"/>
</dbReference>
<gene>
    <name evidence="5" type="ORF">GR170_03220</name>
</gene>
<dbReference type="Gene3D" id="1.10.10.10">
    <property type="entry name" value="Winged helix-like DNA-binding domain superfamily/Winged helix DNA-binding domain"/>
    <property type="match status" value="1"/>
</dbReference>
<accession>A0A6L7G2M6</accession>
<sequence>MDKTAALTCLSALAHETRLDILRLLIAEGPEGLPARAIGDQVAAPASRLSFHLSALETAGLVRAMRRGRQIFYAADRATMGGMIGYLMDDCCARDETVRACCQHPAALPGDQG</sequence>
<dbReference type="EMBL" id="WUMU01000003">
    <property type="protein sequence ID" value="MXN16833.1"/>
    <property type="molecule type" value="Genomic_DNA"/>
</dbReference>
<feature type="domain" description="HTH arsR-type" evidence="4">
    <location>
        <begin position="1"/>
        <end position="95"/>
    </location>
</feature>
<dbReference type="CDD" id="cd00090">
    <property type="entry name" value="HTH_ARSR"/>
    <property type="match status" value="1"/>
</dbReference>
<keyword evidence="1" id="KW-0805">Transcription regulation</keyword>